<keyword evidence="3" id="KW-1185">Reference proteome</keyword>
<dbReference type="Proteomes" id="UP001209681">
    <property type="component" value="Unassembled WGS sequence"/>
</dbReference>
<keyword evidence="1" id="KW-0732">Signal</keyword>
<sequence>MKYLFYVSLVASALMFTACTAEKTTPESAARKHVEGQIILDQGIQTNTSGLTFTIAETIDNTALVDVSGTIAIEGQVQAVKNDKGQWIIK</sequence>
<dbReference type="PROSITE" id="PS51257">
    <property type="entry name" value="PROKAR_LIPOPROTEIN"/>
    <property type="match status" value="1"/>
</dbReference>
<proteinExistence type="predicted"/>
<organism evidence="2 3">
    <name type="scientific">Desulfobotulus pelophilus</name>
    <dbReference type="NCBI Taxonomy" id="2823377"/>
    <lineage>
        <taxon>Bacteria</taxon>
        <taxon>Pseudomonadati</taxon>
        <taxon>Thermodesulfobacteriota</taxon>
        <taxon>Desulfobacteria</taxon>
        <taxon>Desulfobacterales</taxon>
        <taxon>Desulfobacteraceae</taxon>
        <taxon>Desulfobotulus</taxon>
    </lineage>
</organism>
<protein>
    <recommendedName>
        <fullName evidence="4">DUF5666 domain-containing protein</fullName>
    </recommendedName>
</protein>
<evidence type="ECO:0000313" key="3">
    <source>
        <dbReference type="Proteomes" id="UP001209681"/>
    </source>
</evidence>
<dbReference type="EMBL" id="JAPFPW010000014">
    <property type="protein sequence ID" value="MCW7754713.1"/>
    <property type="molecule type" value="Genomic_DNA"/>
</dbReference>
<accession>A0ABT3NB80</accession>
<feature type="signal peptide" evidence="1">
    <location>
        <begin position="1"/>
        <end position="21"/>
    </location>
</feature>
<gene>
    <name evidence="2" type="ORF">OOT00_12045</name>
</gene>
<reference evidence="2 3" key="1">
    <citation type="submission" date="2022-11" db="EMBL/GenBank/DDBJ databases">
        <title>Desulfobotulus tamanensis H1 sp. nov. - anaerobic, alkaliphilic, sulphate reducing bacterium isolated from terrestrial mud volcano.</title>
        <authorList>
            <person name="Frolova A."/>
            <person name="Merkel A.Y."/>
            <person name="Slobodkin A.I."/>
        </authorList>
    </citation>
    <scope>NUCLEOTIDE SEQUENCE [LARGE SCALE GENOMIC DNA]</scope>
    <source>
        <strain evidence="2 3">H1</strain>
    </source>
</reference>
<comment type="caution">
    <text evidence="2">The sequence shown here is derived from an EMBL/GenBank/DDBJ whole genome shotgun (WGS) entry which is preliminary data.</text>
</comment>
<evidence type="ECO:0008006" key="4">
    <source>
        <dbReference type="Google" id="ProtNLM"/>
    </source>
</evidence>
<feature type="chain" id="PRO_5045447005" description="DUF5666 domain-containing protein" evidence="1">
    <location>
        <begin position="22"/>
        <end position="90"/>
    </location>
</feature>
<name>A0ABT3NB80_9BACT</name>
<evidence type="ECO:0000256" key="1">
    <source>
        <dbReference type="SAM" id="SignalP"/>
    </source>
</evidence>
<evidence type="ECO:0000313" key="2">
    <source>
        <dbReference type="EMBL" id="MCW7754713.1"/>
    </source>
</evidence>
<dbReference type="RefSeq" id="WP_265425625.1">
    <property type="nucleotide sequence ID" value="NZ_JAPFPW010000014.1"/>
</dbReference>